<keyword evidence="2" id="KW-0547">Nucleotide-binding</keyword>
<dbReference type="FunFam" id="3.40.50.300:FF:000151">
    <property type="entry name" value="Lipopolysaccharide ABC transporter ATP-binding protein"/>
    <property type="match status" value="1"/>
</dbReference>
<protein>
    <submittedName>
        <fullName evidence="5">LPS export ABC transporter ATP-binding protein</fullName>
    </submittedName>
</protein>
<accession>A0A5C7A9W6</accession>
<reference evidence="5 6" key="1">
    <citation type="submission" date="2019-08" db="EMBL/GenBank/DDBJ databases">
        <title>Genome sequence of Gelidibacter salicanalis IC162T.</title>
        <authorList>
            <person name="Bowman J.P."/>
        </authorList>
    </citation>
    <scope>NUCLEOTIDE SEQUENCE [LARGE SCALE GENOMIC DNA]</scope>
    <source>
        <strain evidence="5 6">IC162</strain>
    </source>
</reference>
<dbReference type="Proteomes" id="UP000321734">
    <property type="component" value="Unassembled WGS sequence"/>
</dbReference>
<dbReference type="NCBIfam" id="TIGR04406">
    <property type="entry name" value="LPS_export_lptB"/>
    <property type="match status" value="1"/>
</dbReference>
<dbReference type="EMBL" id="VORX01000011">
    <property type="protein sequence ID" value="TXE05530.1"/>
    <property type="molecule type" value="Genomic_DNA"/>
</dbReference>
<dbReference type="Pfam" id="PF00005">
    <property type="entry name" value="ABC_tran"/>
    <property type="match status" value="1"/>
</dbReference>
<dbReference type="PROSITE" id="PS50893">
    <property type="entry name" value="ABC_TRANSPORTER_2"/>
    <property type="match status" value="1"/>
</dbReference>
<keyword evidence="3 5" id="KW-0067">ATP-binding</keyword>
<dbReference type="SMART" id="SM00382">
    <property type="entry name" value="AAA"/>
    <property type="match status" value="1"/>
</dbReference>
<dbReference type="InterPro" id="IPR003439">
    <property type="entry name" value="ABC_transporter-like_ATP-bd"/>
</dbReference>
<gene>
    <name evidence="5" type="primary">lptB</name>
    <name evidence="5" type="ORF">ES711_15815</name>
</gene>
<dbReference type="AlphaFoldDB" id="A0A5C7A9W6"/>
<dbReference type="CDD" id="cd03218">
    <property type="entry name" value="ABC_YhbG"/>
    <property type="match status" value="1"/>
</dbReference>
<keyword evidence="6" id="KW-1185">Reference proteome</keyword>
<dbReference type="GO" id="GO:0005524">
    <property type="term" value="F:ATP binding"/>
    <property type="evidence" value="ECO:0007669"/>
    <property type="project" value="UniProtKB-KW"/>
</dbReference>
<evidence type="ECO:0000313" key="5">
    <source>
        <dbReference type="EMBL" id="TXE05530.1"/>
    </source>
</evidence>
<evidence type="ECO:0000313" key="6">
    <source>
        <dbReference type="Proteomes" id="UP000321734"/>
    </source>
</evidence>
<evidence type="ECO:0000256" key="1">
    <source>
        <dbReference type="ARBA" id="ARBA00022448"/>
    </source>
</evidence>
<dbReference type="InterPro" id="IPR051120">
    <property type="entry name" value="ABC_AA/LPS_Transport"/>
</dbReference>
<dbReference type="PANTHER" id="PTHR45772">
    <property type="entry name" value="CONSERVED COMPONENT OF ABC TRANSPORTER FOR NATURAL AMINO ACIDS-RELATED"/>
    <property type="match status" value="1"/>
</dbReference>
<dbReference type="PANTHER" id="PTHR45772:SF10">
    <property type="entry name" value="LIPOPOLYSACCHARIDE EXPORT SYSTEM ATP-BINDING PROTEIN LPTB"/>
    <property type="match status" value="1"/>
</dbReference>
<dbReference type="OrthoDB" id="9801987at2"/>
<sequence>MKLTATNLMKSYGGRQVVKNVSLEVNQGEIVGLLGPNGAGKTTSFYMIVGLIKPNGGKIHLDDQEITKFPMYKRAQHGIGYLAQEASVFRKLSIEDNILSVLQMTKLSKKEQLDKMESLIDEFGLGHIRKSRGDLLSGGERRRTEIARALATNPNFILLDEPFAGVDPVAVEDIQRIVAQLTKKNIGILITDHNVQETLAITDRTYLMFEGNILKAGKPEELAEDEMVRKVYLGQNFELRKKKILF</sequence>
<dbReference type="InterPro" id="IPR030921">
    <property type="entry name" value="LPS_export_LptB"/>
</dbReference>
<dbReference type="SUPFAM" id="SSF52540">
    <property type="entry name" value="P-loop containing nucleoside triphosphate hydrolases"/>
    <property type="match status" value="1"/>
</dbReference>
<evidence type="ECO:0000256" key="3">
    <source>
        <dbReference type="ARBA" id="ARBA00022840"/>
    </source>
</evidence>
<dbReference type="InterPro" id="IPR003593">
    <property type="entry name" value="AAA+_ATPase"/>
</dbReference>
<comment type="caution">
    <text evidence="5">The sequence shown here is derived from an EMBL/GenBank/DDBJ whole genome shotgun (WGS) entry which is preliminary data.</text>
</comment>
<evidence type="ECO:0000259" key="4">
    <source>
        <dbReference type="PROSITE" id="PS50893"/>
    </source>
</evidence>
<name>A0A5C7A9W6_9FLAO</name>
<dbReference type="GO" id="GO:0055085">
    <property type="term" value="P:transmembrane transport"/>
    <property type="evidence" value="ECO:0007669"/>
    <property type="project" value="InterPro"/>
</dbReference>
<dbReference type="RefSeq" id="WP_146894278.1">
    <property type="nucleotide sequence ID" value="NZ_VORX01000011.1"/>
</dbReference>
<organism evidence="5 6">
    <name type="scientific">Gelidibacter salicanalis</name>
    <dbReference type="NCBI Taxonomy" id="291193"/>
    <lineage>
        <taxon>Bacteria</taxon>
        <taxon>Pseudomonadati</taxon>
        <taxon>Bacteroidota</taxon>
        <taxon>Flavobacteriia</taxon>
        <taxon>Flavobacteriales</taxon>
        <taxon>Flavobacteriaceae</taxon>
        <taxon>Gelidibacter</taxon>
    </lineage>
</organism>
<dbReference type="GO" id="GO:0043190">
    <property type="term" value="C:ATP-binding cassette (ABC) transporter complex"/>
    <property type="evidence" value="ECO:0007669"/>
    <property type="project" value="InterPro"/>
</dbReference>
<evidence type="ECO:0000256" key="2">
    <source>
        <dbReference type="ARBA" id="ARBA00022741"/>
    </source>
</evidence>
<proteinExistence type="predicted"/>
<dbReference type="Gene3D" id="3.40.50.300">
    <property type="entry name" value="P-loop containing nucleotide triphosphate hydrolases"/>
    <property type="match status" value="1"/>
</dbReference>
<feature type="domain" description="ABC transporter" evidence="4">
    <location>
        <begin position="3"/>
        <end position="235"/>
    </location>
</feature>
<keyword evidence="1" id="KW-0813">Transport</keyword>
<dbReference type="GO" id="GO:0016887">
    <property type="term" value="F:ATP hydrolysis activity"/>
    <property type="evidence" value="ECO:0007669"/>
    <property type="project" value="InterPro"/>
</dbReference>
<dbReference type="InterPro" id="IPR027417">
    <property type="entry name" value="P-loop_NTPase"/>
</dbReference>